<dbReference type="EMBL" id="BLXT01005988">
    <property type="protein sequence ID" value="GFO28063.1"/>
    <property type="molecule type" value="Genomic_DNA"/>
</dbReference>
<keyword evidence="3" id="KW-1185">Reference proteome</keyword>
<dbReference type="AlphaFoldDB" id="A0AAV4CAP7"/>
<dbReference type="Proteomes" id="UP000735302">
    <property type="component" value="Unassembled WGS sequence"/>
</dbReference>
<gene>
    <name evidence="2" type="ORF">PoB_005456800</name>
</gene>
<evidence type="ECO:0000313" key="2">
    <source>
        <dbReference type="EMBL" id="GFO28063.1"/>
    </source>
</evidence>
<evidence type="ECO:0000256" key="1">
    <source>
        <dbReference type="SAM" id="MobiDB-lite"/>
    </source>
</evidence>
<name>A0AAV4CAP7_9GAST</name>
<evidence type="ECO:0000313" key="3">
    <source>
        <dbReference type="Proteomes" id="UP000735302"/>
    </source>
</evidence>
<protein>
    <submittedName>
        <fullName evidence="2">Uncharacterized protein</fullName>
    </submittedName>
</protein>
<feature type="compositionally biased region" description="Basic and acidic residues" evidence="1">
    <location>
        <begin position="61"/>
        <end position="72"/>
    </location>
</feature>
<feature type="region of interest" description="Disordered" evidence="1">
    <location>
        <begin position="16"/>
        <end position="77"/>
    </location>
</feature>
<reference evidence="2 3" key="1">
    <citation type="journal article" date="2021" name="Elife">
        <title>Chloroplast acquisition without the gene transfer in kleptoplastic sea slugs, Plakobranchus ocellatus.</title>
        <authorList>
            <person name="Maeda T."/>
            <person name="Takahashi S."/>
            <person name="Yoshida T."/>
            <person name="Shimamura S."/>
            <person name="Takaki Y."/>
            <person name="Nagai Y."/>
            <person name="Toyoda A."/>
            <person name="Suzuki Y."/>
            <person name="Arimoto A."/>
            <person name="Ishii H."/>
            <person name="Satoh N."/>
            <person name="Nishiyama T."/>
            <person name="Hasebe M."/>
            <person name="Maruyama T."/>
            <person name="Minagawa J."/>
            <person name="Obokata J."/>
            <person name="Shigenobu S."/>
        </authorList>
    </citation>
    <scope>NUCLEOTIDE SEQUENCE [LARGE SCALE GENOMIC DNA]</scope>
</reference>
<organism evidence="2 3">
    <name type="scientific">Plakobranchus ocellatus</name>
    <dbReference type="NCBI Taxonomy" id="259542"/>
    <lineage>
        <taxon>Eukaryota</taxon>
        <taxon>Metazoa</taxon>
        <taxon>Spiralia</taxon>
        <taxon>Lophotrochozoa</taxon>
        <taxon>Mollusca</taxon>
        <taxon>Gastropoda</taxon>
        <taxon>Heterobranchia</taxon>
        <taxon>Euthyneura</taxon>
        <taxon>Panpulmonata</taxon>
        <taxon>Sacoglossa</taxon>
        <taxon>Placobranchoidea</taxon>
        <taxon>Plakobranchidae</taxon>
        <taxon>Plakobranchus</taxon>
    </lineage>
</organism>
<proteinExistence type="predicted"/>
<sequence length="103" mass="11779">MSQESTFILELKGREALSDKDRKHRENKLKGVRESKTKSATNDKEKNSKTESTDIVNGTDAAKKKSSEKVMEGTDNSALEEDRGWLHYVYQRLFCVTAIRQVK</sequence>
<comment type="caution">
    <text evidence="2">The sequence shown here is derived from an EMBL/GenBank/DDBJ whole genome shotgun (WGS) entry which is preliminary data.</text>
</comment>
<feature type="compositionally biased region" description="Basic and acidic residues" evidence="1">
    <location>
        <begin position="28"/>
        <end position="52"/>
    </location>
</feature>
<accession>A0AAV4CAP7</accession>